<gene>
    <name evidence="6" type="ORF">FHS48_003014</name>
</gene>
<evidence type="ECO:0000256" key="3">
    <source>
        <dbReference type="ARBA" id="ARBA00023125"/>
    </source>
</evidence>
<evidence type="ECO:0000256" key="4">
    <source>
        <dbReference type="ARBA" id="ARBA00023163"/>
    </source>
</evidence>
<accession>A0A7W9ZIC3</accession>
<organism evidence="6 7">
    <name type="scientific">Novispirillum itersonii</name>
    <name type="common">Aquaspirillum itersonii</name>
    <dbReference type="NCBI Taxonomy" id="189"/>
    <lineage>
        <taxon>Bacteria</taxon>
        <taxon>Pseudomonadati</taxon>
        <taxon>Pseudomonadota</taxon>
        <taxon>Alphaproteobacteria</taxon>
        <taxon>Rhodospirillales</taxon>
        <taxon>Novispirillaceae</taxon>
        <taxon>Novispirillum</taxon>
    </lineage>
</organism>
<dbReference type="CDD" id="cd08472">
    <property type="entry name" value="PBP2_CrgA_like_3"/>
    <property type="match status" value="1"/>
</dbReference>
<evidence type="ECO:0000256" key="2">
    <source>
        <dbReference type="ARBA" id="ARBA00023015"/>
    </source>
</evidence>
<dbReference type="GO" id="GO:0043565">
    <property type="term" value="F:sequence-specific DNA binding"/>
    <property type="evidence" value="ECO:0007669"/>
    <property type="project" value="TreeGrafter"/>
</dbReference>
<sequence length="304" mass="32865">MDRIQAMQIFVQVVTQGSYSRAATLMGVPRAAATQAVQQLEARLGVRLLNRTTRHVSLTLDGDLYFQRCQVILGDLEDAESTFRAGRSLPKGRLRVDLPGSLGRLLVIPALPDFSRRYPDITLELGIRDRPVDLAREGVDCVLRAGDISDTSLVCRPIGVLEQITAASPDYLKRHGTPATPQDTAGHRMVGYPSSRTGRPYELEFVEGGILTQIAAPTSITINDAGAYIAAGVAGFGLVQGPRYHLDPLIASGQMVEVLPGVRPPAMPLSVLYPPGRHRLPRLRVFIDWLCATLAPSAVAVAAE</sequence>
<dbReference type="SUPFAM" id="SSF53850">
    <property type="entry name" value="Periplasmic binding protein-like II"/>
    <property type="match status" value="1"/>
</dbReference>
<evidence type="ECO:0000313" key="6">
    <source>
        <dbReference type="EMBL" id="MBB6211573.1"/>
    </source>
</evidence>
<protein>
    <submittedName>
        <fullName evidence="6">LysR family transcriptional regulator for bpeEF and oprC</fullName>
    </submittedName>
</protein>
<dbReference type="InterPro" id="IPR000847">
    <property type="entry name" value="LysR_HTH_N"/>
</dbReference>
<dbReference type="GO" id="GO:0006351">
    <property type="term" value="P:DNA-templated transcription"/>
    <property type="evidence" value="ECO:0007669"/>
    <property type="project" value="TreeGrafter"/>
</dbReference>
<comment type="caution">
    <text evidence="6">The sequence shown here is derived from an EMBL/GenBank/DDBJ whole genome shotgun (WGS) entry which is preliminary data.</text>
</comment>
<dbReference type="FunFam" id="1.10.10.10:FF:000001">
    <property type="entry name" value="LysR family transcriptional regulator"/>
    <property type="match status" value="1"/>
</dbReference>
<dbReference type="AlphaFoldDB" id="A0A7W9ZIC3"/>
<proteinExistence type="inferred from homology"/>
<dbReference type="PANTHER" id="PTHR30537:SF72">
    <property type="entry name" value="LYSR FAMILY TRANSCRIPTIONAL REGULATOR"/>
    <property type="match status" value="1"/>
</dbReference>
<dbReference type="SUPFAM" id="SSF46785">
    <property type="entry name" value="Winged helix' DNA-binding domain"/>
    <property type="match status" value="1"/>
</dbReference>
<dbReference type="InterPro" id="IPR005119">
    <property type="entry name" value="LysR_subst-bd"/>
</dbReference>
<dbReference type="InterPro" id="IPR058163">
    <property type="entry name" value="LysR-type_TF_proteobact-type"/>
</dbReference>
<reference evidence="6 7" key="1">
    <citation type="submission" date="2020-08" db="EMBL/GenBank/DDBJ databases">
        <title>Genomic Encyclopedia of Type Strains, Phase IV (KMG-IV): sequencing the most valuable type-strain genomes for metagenomic binning, comparative biology and taxonomic classification.</title>
        <authorList>
            <person name="Goeker M."/>
        </authorList>
    </citation>
    <scope>NUCLEOTIDE SEQUENCE [LARGE SCALE GENOMIC DNA]</scope>
    <source>
        <strain evidence="6 7">DSM 11590</strain>
    </source>
</reference>
<evidence type="ECO:0000259" key="5">
    <source>
        <dbReference type="PROSITE" id="PS50931"/>
    </source>
</evidence>
<keyword evidence="7" id="KW-1185">Reference proteome</keyword>
<evidence type="ECO:0000256" key="1">
    <source>
        <dbReference type="ARBA" id="ARBA00009437"/>
    </source>
</evidence>
<dbReference type="Proteomes" id="UP000544872">
    <property type="component" value="Unassembled WGS sequence"/>
</dbReference>
<dbReference type="Gene3D" id="1.10.10.10">
    <property type="entry name" value="Winged helix-like DNA-binding domain superfamily/Winged helix DNA-binding domain"/>
    <property type="match status" value="1"/>
</dbReference>
<keyword evidence="2" id="KW-0805">Transcription regulation</keyword>
<keyword evidence="4" id="KW-0804">Transcription</keyword>
<dbReference type="InterPro" id="IPR036390">
    <property type="entry name" value="WH_DNA-bd_sf"/>
</dbReference>
<dbReference type="Pfam" id="PF00126">
    <property type="entry name" value="HTH_1"/>
    <property type="match status" value="1"/>
</dbReference>
<feature type="domain" description="HTH lysR-type" evidence="5">
    <location>
        <begin position="1"/>
        <end position="59"/>
    </location>
</feature>
<evidence type="ECO:0000313" key="7">
    <source>
        <dbReference type="Proteomes" id="UP000544872"/>
    </source>
</evidence>
<name>A0A7W9ZIC3_NOVIT</name>
<dbReference type="Pfam" id="PF03466">
    <property type="entry name" value="LysR_substrate"/>
    <property type="match status" value="1"/>
</dbReference>
<dbReference type="Gene3D" id="3.40.190.290">
    <property type="match status" value="1"/>
</dbReference>
<dbReference type="InterPro" id="IPR036388">
    <property type="entry name" value="WH-like_DNA-bd_sf"/>
</dbReference>
<comment type="similarity">
    <text evidence="1">Belongs to the LysR transcriptional regulatory family.</text>
</comment>
<dbReference type="EMBL" id="JACIIX010000012">
    <property type="protein sequence ID" value="MBB6211573.1"/>
    <property type="molecule type" value="Genomic_DNA"/>
</dbReference>
<dbReference type="PANTHER" id="PTHR30537">
    <property type="entry name" value="HTH-TYPE TRANSCRIPTIONAL REGULATOR"/>
    <property type="match status" value="1"/>
</dbReference>
<dbReference type="RefSeq" id="WP_184264470.1">
    <property type="nucleotide sequence ID" value="NZ_JACIIX010000012.1"/>
</dbReference>
<dbReference type="PROSITE" id="PS50931">
    <property type="entry name" value="HTH_LYSR"/>
    <property type="match status" value="1"/>
</dbReference>
<keyword evidence="3" id="KW-0238">DNA-binding</keyword>
<dbReference type="GO" id="GO:0003700">
    <property type="term" value="F:DNA-binding transcription factor activity"/>
    <property type="evidence" value="ECO:0007669"/>
    <property type="project" value="InterPro"/>
</dbReference>